<protein>
    <submittedName>
        <fullName evidence="3 4">Uncharacterized protein LOC115628691</fullName>
    </submittedName>
</protein>
<evidence type="ECO:0000313" key="4">
    <source>
        <dbReference type="RefSeq" id="XP_030380727.1"/>
    </source>
</evidence>
<keyword evidence="2" id="KW-1185">Reference proteome</keyword>
<evidence type="ECO:0000256" key="1">
    <source>
        <dbReference type="SAM" id="MobiDB-lite"/>
    </source>
</evidence>
<dbReference type="AlphaFoldDB" id="A0A6J2U0T4"/>
<dbReference type="RefSeq" id="XP_030380726.1">
    <property type="nucleotide sequence ID" value="XM_030524866.1"/>
</dbReference>
<feature type="region of interest" description="Disordered" evidence="1">
    <location>
        <begin position="201"/>
        <end position="227"/>
    </location>
</feature>
<accession>A0A6J2U0T4</accession>
<organism evidence="2 4">
    <name type="scientific">Drosophila lebanonensis</name>
    <name type="common">Fruit fly</name>
    <name type="synonym">Scaptodrosophila lebanonensis</name>
    <dbReference type="NCBI Taxonomy" id="7225"/>
    <lineage>
        <taxon>Eukaryota</taxon>
        <taxon>Metazoa</taxon>
        <taxon>Ecdysozoa</taxon>
        <taxon>Arthropoda</taxon>
        <taxon>Hexapoda</taxon>
        <taxon>Insecta</taxon>
        <taxon>Pterygota</taxon>
        <taxon>Neoptera</taxon>
        <taxon>Endopterygota</taxon>
        <taxon>Diptera</taxon>
        <taxon>Brachycera</taxon>
        <taxon>Muscomorpha</taxon>
        <taxon>Ephydroidea</taxon>
        <taxon>Drosophilidae</taxon>
        <taxon>Scaptodrosophila</taxon>
    </lineage>
</organism>
<evidence type="ECO:0000313" key="3">
    <source>
        <dbReference type="RefSeq" id="XP_030380726.1"/>
    </source>
</evidence>
<dbReference type="RefSeq" id="XP_030380727.1">
    <property type="nucleotide sequence ID" value="XM_030524867.1"/>
</dbReference>
<evidence type="ECO:0000313" key="2">
    <source>
        <dbReference type="Proteomes" id="UP000504634"/>
    </source>
</evidence>
<proteinExistence type="predicted"/>
<dbReference type="Proteomes" id="UP000504634">
    <property type="component" value="Unplaced"/>
</dbReference>
<name>A0A6J2U0T4_DROLE</name>
<dbReference type="GeneID" id="115628691"/>
<gene>
    <name evidence="3 4" type="primary">LOC115628691</name>
</gene>
<reference evidence="3 4" key="1">
    <citation type="submission" date="2025-04" db="UniProtKB">
        <authorList>
            <consortium name="RefSeq"/>
        </authorList>
    </citation>
    <scope>IDENTIFICATION</scope>
    <source>
        <strain evidence="3 4">11010-0011.00</strain>
        <tissue evidence="3 4">Whole body</tissue>
    </source>
</reference>
<sequence>MEATRAVSCSALTNNNFNVKVLIEKFERMSTAESIEELTASFSSAQSYAKNSSSSTNSFWETQSLNGYVAQTVAKFDPTFLFNRVSRRVRTMQARNKPQSALAEQVEKGQGDADGKKVVLAVAQDQLTEEQLPLDLEVRFCVPPTEAPQDKMAAVFSRRRKQNKHKAFTVLPKFISRIIQALRNAILRLMRLLKGRQLQEQAGQEPDGVSRTLPCSIVSEPASGSVC</sequence>